<dbReference type="Pfam" id="PF00679">
    <property type="entry name" value="EFG_C"/>
    <property type="match status" value="1"/>
</dbReference>
<dbReference type="OrthoDB" id="9804431at2"/>
<comment type="caution">
    <text evidence="8">The sequence shown here is derived from an EMBL/GenBank/DDBJ whole genome shotgun (WGS) entry which is preliminary data.</text>
</comment>
<keyword evidence="1" id="KW-0547">Nucleotide-binding</keyword>
<dbReference type="SMART" id="SM00838">
    <property type="entry name" value="EFG_C"/>
    <property type="match status" value="1"/>
</dbReference>
<dbReference type="InterPro" id="IPR014721">
    <property type="entry name" value="Ribsml_uS5_D2-typ_fold_subgr"/>
</dbReference>
<dbReference type="InterPro" id="IPR000640">
    <property type="entry name" value="EFG_V-like"/>
</dbReference>
<dbReference type="EMBL" id="SHKW01000001">
    <property type="protein sequence ID" value="RZU43171.1"/>
    <property type="molecule type" value="Genomic_DNA"/>
</dbReference>
<dbReference type="Gene3D" id="3.30.70.240">
    <property type="match status" value="1"/>
</dbReference>
<dbReference type="SUPFAM" id="SSF54211">
    <property type="entry name" value="Ribosomal protein S5 domain 2-like"/>
    <property type="match status" value="1"/>
</dbReference>
<dbReference type="Pfam" id="PF03764">
    <property type="entry name" value="EFG_IV"/>
    <property type="match status" value="1"/>
</dbReference>
<sequence>MRPILAITIYAKSNMDRWKIDVALAELSQLDKTFSHRTDPESGHVVVAGEGERQLRQLIDRVLHDTAVTAELSEPQVIYYESIRAEAQAEGRYIRPSNYAQVRILIEPRSRDEGYEFSNELGDNRLPAPFLHAIDQGIQDAMLGGVLAGNELVGIKATLLDASFHETNSNEMSFKIAASMALKEAARRAKPVLLEPLMSVEISYPEQVMGAIIQDLNHRQGRVEGMKTVNDIHLIEATVPLRTMLHYEADIQSFLQTHVTCIMQFKRYEASPLKLP</sequence>
<dbReference type="SMART" id="SM00889">
    <property type="entry name" value="EFG_IV"/>
    <property type="match status" value="1"/>
</dbReference>
<dbReference type="GO" id="GO:0032790">
    <property type="term" value="P:ribosome disassembly"/>
    <property type="evidence" value="ECO:0007669"/>
    <property type="project" value="TreeGrafter"/>
</dbReference>
<dbReference type="FunFam" id="3.30.70.240:FF:000001">
    <property type="entry name" value="Elongation factor G"/>
    <property type="match status" value="1"/>
</dbReference>
<evidence type="ECO:0000256" key="3">
    <source>
        <dbReference type="ARBA" id="ARBA00022917"/>
    </source>
</evidence>
<keyword evidence="9" id="KW-1185">Reference proteome</keyword>
<proteinExistence type="predicted"/>
<dbReference type="RefSeq" id="WP_130421524.1">
    <property type="nucleotide sequence ID" value="NZ_SHKW01000001.1"/>
</dbReference>
<feature type="domain" description="Elongation factor EFG" evidence="6">
    <location>
        <begin position="192"/>
        <end position="275"/>
    </location>
</feature>
<evidence type="ECO:0000313" key="9">
    <source>
        <dbReference type="Proteomes" id="UP000292958"/>
    </source>
</evidence>
<keyword evidence="4" id="KW-0342">GTP-binding</keyword>
<dbReference type="Proteomes" id="UP000292958">
    <property type="component" value="Unassembled WGS sequence"/>
</dbReference>
<reference evidence="8 9" key="1">
    <citation type="submission" date="2019-02" db="EMBL/GenBank/DDBJ databases">
        <title>Genomic Encyclopedia of Archaeal and Bacterial Type Strains, Phase II (KMG-II): from individual species to whole genera.</title>
        <authorList>
            <person name="Goeker M."/>
        </authorList>
    </citation>
    <scope>NUCLEOTIDE SEQUENCE [LARGE SCALE GENOMIC DNA]</scope>
    <source>
        <strain evidence="8 9">DSM 18101</strain>
    </source>
</reference>
<dbReference type="Pfam" id="PF14492">
    <property type="entry name" value="EFG_III"/>
    <property type="match status" value="1"/>
</dbReference>
<evidence type="ECO:0000256" key="5">
    <source>
        <dbReference type="ARBA" id="ARBA00024731"/>
    </source>
</evidence>
<dbReference type="GO" id="GO:0003746">
    <property type="term" value="F:translation elongation factor activity"/>
    <property type="evidence" value="ECO:0007669"/>
    <property type="project" value="UniProtKB-KW"/>
</dbReference>
<dbReference type="InterPro" id="IPR035649">
    <property type="entry name" value="EFG_V"/>
</dbReference>
<dbReference type="PANTHER" id="PTHR43261:SF1">
    <property type="entry name" value="RIBOSOME-RELEASING FACTOR 2, MITOCHONDRIAL"/>
    <property type="match status" value="1"/>
</dbReference>
<dbReference type="InterPro" id="IPR035647">
    <property type="entry name" value="EFG_III/V"/>
</dbReference>
<dbReference type="PANTHER" id="PTHR43261">
    <property type="entry name" value="TRANSLATION ELONGATION FACTOR G-RELATED"/>
    <property type="match status" value="1"/>
</dbReference>
<evidence type="ECO:0000259" key="7">
    <source>
        <dbReference type="SMART" id="SM00889"/>
    </source>
</evidence>
<evidence type="ECO:0000256" key="4">
    <source>
        <dbReference type="ARBA" id="ARBA00023134"/>
    </source>
</evidence>
<gene>
    <name evidence="8" type="ORF">BDD14_4802</name>
</gene>
<comment type="function">
    <text evidence="5">Catalyzes the GTP-dependent ribosomal translocation step during translation elongation. During this step, the ribosome changes from the pre-translocational (PRE) to the post-translocational (POST) state as the newly formed A-site-bound peptidyl-tRNA and P-site-bound deacylated tRNA move to the P and E sites, respectively. Catalyzes the coordinated movement of the two tRNA molecules, the mRNA and conformational changes in the ribosome.</text>
</comment>
<evidence type="ECO:0000256" key="2">
    <source>
        <dbReference type="ARBA" id="ARBA00022768"/>
    </source>
</evidence>
<keyword evidence="3" id="KW-0648">Protein biosynthesis</keyword>
<evidence type="ECO:0000259" key="6">
    <source>
        <dbReference type="SMART" id="SM00838"/>
    </source>
</evidence>
<dbReference type="Gene3D" id="3.30.70.870">
    <property type="entry name" value="Elongation Factor G (Translational Gtpase), domain 3"/>
    <property type="match status" value="1"/>
</dbReference>
<dbReference type="GO" id="GO:0005525">
    <property type="term" value="F:GTP binding"/>
    <property type="evidence" value="ECO:0007669"/>
    <property type="project" value="UniProtKB-KW"/>
</dbReference>
<dbReference type="Gene3D" id="3.30.230.10">
    <property type="match status" value="1"/>
</dbReference>
<name>A0A4Q7Z0P2_9BACT</name>
<accession>A0A4Q7Z0P2</accession>
<dbReference type="InterPro" id="IPR041095">
    <property type="entry name" value="EFG_II"/>
</dbReference>
<evidence type="ECO:0000256" key="1">
    <source>
        <dbReference type="ARBA" id="ARBA00022741"/>
    </source>
</evidence>
<feature type="domain" description="Translation elongation factor EFG/EF2" evidence="7">
    <location>
        <begin position="76"/>
        <end position="190"/>
    </location>
</feature>
<dbReference type="InterPro" id="IPR020568">
    <property type="entry name" value="Ribosomal_Su5_D2-typ_SF"/>
</dbReference>
<dbReference type="AlphaFoldDB" id="A0A4Q7Z0P2"/>
<organism evidence="8 9">
    <name type="scientific">Edaphobacter modestus</name>
    <dbReference type="NCBI Taxonomy" id="388466"/>
    <lineage>
        <taxon>Bacteria</taxon>
        <taxon>Pseudomonadati</taxon>
        <taxon>Acidobacteriota</taxon>
        <taxon>Terriglobia</taxon>
        <taxon>Terriglobales</taxon>
        <taxon>Acidobacteriaceae</taxon>
        <taxon>Edaphobacter</taxon>
    </lineage>
</organism>
<dbReference type="SUPFAM" id="SSF54980">
    <property type="entry name" value="EF-G C-terminal domain-like"/>
    <property type="match status" value="2"/>
</dbReference>
<dbReference type="InterPro" id="IPR005517">
    <property type="entry name" value="Transl_elong_EFG/EF2_IV"/>
</dbReference>
<evidence type="ECO:0000313" key="8">
    <source>
        <dbReference type="EMBL" id="RZU43171.1"/>
    </source>
</evidence>
<keyword evidence="2 8" id="KW-0251">Elongation factor</keyword>
<protein>
    <submittedName>
        <fullName evidence="8">Translation elongation factor EF-G</fullName>
    </submittedName>
</protein>
<dbReference type="CDD" id="cd03713">
    <property type="entry name" value="EFG_mtEFG_C"/>
    <property type="match status" value="1"/>
</dbReference>